<keyword evidence="7" id="KW-0288">FMN</keyword>
<dbReference type="GO" id="GO:0009636">
    <property type="term" value="P:response to toxic substance"/>
    <property type="evidence" value="ECO:0007669"/>
    <property type="project" value="UniProtKB-KW"/>
</dbReference>
<keyword evidence="16" id="KW-1185">Reference proteome</keyword>
<gene>
    <name evidence="14" type="ORF">EIG99_02335</name>
    <name evidence="13" type="ORF">I6J05_00335</name>
</gene>
<evidence type="ECO:0000313" key="14">
    <source>
        <dbReference type="EMBL" id="RZI03857.1"/>
    </source>
</evidence>
<dbReference type="PANTHER" id="PTHR42747:SF3">
    <property type="entry name" value="NITRONATE MONOOXYGENASE-RELATED"/>
    <property type="match status" value="1"/>
</dbReference>
<comment type="function">
    <text evidence="2">Nitronate monooxygenase that uses molecular oxygen to catalyze the oxidative denitrification of alkyl nitronates. Acts on propionate 3-nitronate (P3N), the presumed physiological substrate. Probably functions in the detoxification of P3N, a metabolic poison produced by plants and fungi as a defense mechanism.</text>
</comment>
<proteinExistence type="inferred from homology"/>
<evidence type="ECO:0000256" key="3">
    <source>
        <dbReference type="ARBA" id="ARBA00009881"/>
    </source>
</evidence>
<keyword evidence="9" id="KW-0560">Oxidoreductase</keyword>
<accession>A0A143PAL5</accession>
<evidence type="ECO:0000256" key="12">
    <source>
        <dbReference type="ARBA" id="ARBA00049401"/>
    </source>
</evidence>
<dbReference type="FunFam" id="3.20.20.70:FF:000154">
    <property type="entry name" value="Probable nitronate monooxygenase"/>
    <property type="match status" value="1"/>
</dbReference>
<dbReference type="GO" id="GO:0018580">
    <property type="term" value="F:nitronate monooxygenase activity"/>
    <property type="evidence" value="ECO:0007669"/>
    <property type="project" value="InterPro"/>
</dbReference>
<evidence type="ECO:0000313" key="15">
    <source>
        <dbReference type="Proteomes" id="UP000293854"/>
    </source>
</evidence>
<organism evidence="14 15">
    <name type="scientific">Staphylococcus condimenti</name>
    <dbReference type="NCBI Taxonomy" id="70255"/>
    <lineage>
        <taxon>Bacteria</taxon>
        <taxon>Bacillati</taxon>
        <taxon>Bacillota</taxon>
        <taxon>Bacilli</taxon>
        <taxon>Bacillales</taxon>
        <taxon>Staphylococcaceae</taxon>
        <taxon>Staphylococcus</taxon>
    </lineage>
</organism>
<evidence type="ECO:0000256" key="8">
    <source>
        <dbReference type="ARBA" id="ARBA00022741"/>
    </source>
</evidence>
<evidence type="ECO:0000256" key="4">
    <source>
        <dbReference type="ARBA" id="ARBA00013457"/>
    </source>
</evidence>
<keyword evidence="10 14" id="KW-0503">Monooxygenase</keyword>
<keyword evidence="6" id="KW-0285">Flavoprotein</keyword>
<dbReference type="Proteomes" id="UP000595942">
    <property type="component" value="Chromosome"/>
</dbReference>
<dbReference type="Proteomes" id="UP000293854">
    <property type="component" value="Unassembled WGS sequence"/>
</dbReference>
<dbReference type="OrthoDB" id="9778912at2"/>
<evidence type="ECO:0000256" key="9">
    <source>
        <dbReference type="ARBA" id="ARBA00023002"/>
    </source>
</evidence>
<dbReference type="GO" id="GO:0000166">
    <property type="term" value="F:nucleotide binding"/>
    <property type="evidence" value="ECO:0007669"/>
    <property type="project" value="UniProtKB-KW"/>
</dbReference>
<evidence type="ECO:0000256" key="5">
    <source>
        <dbReference type="ARBA" id="ARBA00022575"/>
    </source>
</evidence>
<evidence type="ECO:0000256" key="10">
    <source>
        <dbReference type="ARBA" id="ARBA00023033"/>
    </source>
</evidence>
<evidence type="ECO:0000256" key="11">
    <source>
        <dbReference type="ARBA" id="ARBA00031155"/>
    </source>
</evidence>
<protein>
    <recommendedName>
        <fullName evidence="4">Probable nitronate monooxygenase</fullName>
    </recommendedName>
    <alternativeName>
        <fullName evidence="11">Propionate 3-nitronate monooxygenase</fullName>
    </alternativeName>
</protein>
<dbReference type="CDD" id="cd04730">
    <property type="entry name" value="NPD_like"/>
    <property type="match status" value="1"/>
</dbReference>
<keyword evidence="8" id="KW-0547">Nucleotide-binding</keyword>
<dbReference type="EMBL" id="CP068073">
    <property type="protein sequence ID" value="QQS82803.1"/>
    <property type="molecule type" value="Genomic_DNA"/>
</dbReference>
<comment type="similarity">
    <text evidence="3">Belongs to the nitronate monooxygenase family. NMO class I subfamily.</text>
</comment>
<dbReference type="AlphaFoldDB" id="A0A143PAL5"/>
<evidence type="ECO:0000256" key="2">
    <source>
        <dbReference type="ARBA" id="ARBA00003535"/>
    </source>
</evidence>
<reference evidence="14 15" key="1">
    <citation type="submission" date="2018-11" db="EMBL/GenBank/DDBJ databases">
        <title>Genomic profiling of Staphylococcus species from a Poultry farm system in KwaZulu-Natal, South Africa.</title>
        <authorList>
            <person name="Amoako D.G."/>
            <person name="Somboro A.M."/>
            <person name="Abia A.L.K."/>
            <person name="Bester L.A."/>
            <person name="Essack S.Y."/>
        </authorList>
    </citation>
    <scope>NUCLEOTIDE SEQUENCE [LARGE SCALE GENOMIC DNA]</scope>
    <source>
        <strain evidence="14 15">SA11</strain>
    </source>
</reference>
<dbReference type="KEGG" id="scv:A4G25_05320"/>
<evidence type="ECO:0000256" key="7">
    <source>
        <dbReference type="ARBA" id="ARBA00022643"/>
    </source>
</evidence>
<dbReference type="RefSeq" id="WP_047132885.1">
    <property type="nucleotide sequence ID" value="NZ_CP015114.1"/>
</dbReference>
<evidence type="ECO:0000256" key="6">
    <source>
        <dbReference type="ARBA" id="ARBA00022630"/>
    </source>
</evidence>
<evidence type="ECO:0000313" key="13">
    <source>
        <dbReference type="EMBL" id="QQS82803.1"/>
    </source>
</evidence>
<dbReference type="PANTHER" id="PTHR42747">
    <property type="entry name" value="NITRONATE MONOOXYGENASE-RELATED"/>
    <property type="match status" value="1"/>
</dbReference>
<sequence>MWSNTKASKQLGIKYPIIQAGMAGNTTPELVAHVSESGGLGTIGAGYFGLERLEAEIDAVKKLTSQPFAVNLFVPNNQKLLPAQVDLMNAWLSPYRRALNLENPVINLSQDQLLESQVEILIKKKVPIASFTFGIPDESLIRRMHEHDIVVMGTATSVAEAVANEKAGMDIIVAQGSEAGGHRGSFIKENGEYPMIGSISLIPQSADAVTIPVIAAGGIMDGRGVLASLILGASGVQMGTAFLTSQESGADIAYKEAILNSTDTSTVLTNAFSGKMARGIRNDFINYLSEFGGEIPDYPIQNQLTSGIRKASTAQHNDKLMSLWSGQTPRLATSQKAGEIIDTIVGEIEEMSNTGIKR</sequence>
<reference evidence="13 16" key="2">
    <citation type="submission" date="2021-01" db="EMBL/GenBank/DDBJ databases">
        <title>FDA dAtabase for Regulatory Grade micrObial Sequences (FDA-ARGOS): Supporting development and validation of Infectious Disease Dx tests.</title>
        <authorList>
            <person name="Sproer C."/>
            <person name="Gronow S."/>
            <person name="Severitt S."/>
            <person name="Schroder I."/>
            <person name="Tallon L."/>
            <person name="Sadzewicz L."/>
            <person name="Zhao X."/>
            <person name="Boylan J."/>
            <person name="Ott S."/>
            <person name="Bowen H."/>
            <person name="Vavikolanu K."/>
            <person name="Mehta A."/>
            <person name="Aluvathingal J."/>
            <person name="Nadendla S."/>
            <person name="Lowell S."/>
            <person name="Myers T."/>
            <person name="Yan Y."/>
            <person name="Sichtig H."/>
        </authorList>
    </citation>
    <scope>NUCLEOTIDE SEQUENCE [LARGE SCALE GENOMIC DNA]</scope>
    <source>
        <strain evidence="13 16">FDAARGOS_1148</strain>
    </source>
</reference>
<dbReference type="Pfam" id="PF03060">
    <property type="entry name" value="NMO"/>
    <property type="match status" value="1"/>
</dbReference>
<name>A0A143PAL5_9STAP</name>
<keyword evidence="5" id="KW-0216">Detoxification</keyword>
<dbReference type="InterPro" id="IPR013785">
    <property type="entry name" value="Aldolase_TIM"/>
</dbReference>
<dbReference type="Gene3D" id="3.20.20.70">
    <property type="entry name" value="Aldolase class I"/>
    <property type="match status" value="1"/>
</dbReference>
<comment type="cofactor">
    <cofactor evidence="1">
        <name>FMN</name>
        <dbReference type="ChEBI" id="CHEBI:58210"/>
    </cofactor>
</comment>
<evidence type="ECO:0000313" key="16">
    <source>
        <dbReference type="Proteomes" id="UP000595942"/>
    </source>
</evidence>
<dbReference type="SUPFAM" id="SSF51412">
    <property type="entry name" value="Inosine monophosphate dehydrogenase (IMPDH)"/>
    <property type="match status" value="1"/>
</dbReference>
<dbReference type="InterPro" id="IPR004136">
    <property type="entry name" value="NMO"/>
</dbReference>
<dbReference type="GeneID" id="93727279"/>
<evidence type="ECO:0000256" key="1">
    <source>
        <dbReference type="ARBA" id="ARBA00001917"/>
    </source>
</evidence>
<comment type="catalytic activity">
    <reaction evidence="12">
        <text>3 propionate 3-nitronate + 3 O2 + H2O = 3 3-oxopropanoate + 2 nitrate + nitrite + H2O2 + 3 H(+)</text>
        <dbReference type="Rhea" id="RHEA:57332"/>
        <dbReference type="ChEBI" id="CHEBI:15377"/>
        <dbReference type="ChEBI" id="CHEBI:15378"/>
        <dbReference type="ChEBI" id="CHEBI:15379"/>
        <dbReference type="ChEBI" id="CHEBI:16240"/>
        <dbReference type="ChEBI" id="CHEBI:16301"/>
        <dbReference type="ChEBI" id="CHEBI:17632"/>
        <dbReference type="ChEBI" id="CHEBI:33190"/>
        <dbReference type="ChEBI" id="CHEBI:136067"/>
    </reaction>
</comment>
<dbReference type="EMBL" id="RQTE01000045">
    <property type="protein sequence ID" value="RZI03857.1"/>
    <property type="molecule type" value="Genomic_DNA"/>
</dbReference>